<keyword evidence="3 4" id="KW-0732">Signal</keyword>
<comment type="similarity">
    <text evidence="2">Belongs to the bacterial solute-binding protein SsuA/TauA family.</text>
</comment>
<feature type="signal peptide" evidence="4">
    <location>
        <begin position="1"/>
        <end position="18"/>
    </location>
</feature>
<evidence type="ECO:0000256" key="4">
    <source>
        <dbReference type="SAM" id="SignalP"/>
    </source>
</evidence>
<comment type="caution">
    <text evidence="6">The sequence shown here is derived from an EMBL/GenBank/DDBJ whole genome shotgun (WGS) entry which is preliminary data.</text>
</comment>
<dbReference type="RefSeq" id="WP_334661491.1">
    <property type="nucleotide sequence ID" value="NZ_JARULZ010000002.1"/>
</dbReference>
<organism evidence="6 7">
    <name type="scientific">Streptomyces bottropensis</name>
    <dbReference type="NCBI Taxonomy" id="42235"/>
    <lineage>
        <taxon>Bacteria</taxon>
        <taxon>Bacillati</taxon>
        <taxon>Actinomycetota</taxon>
        <taxon>Actinomycetes</taxon>
        <taxon>Kitasatosporales</taxon>
        <taxon>Streptomycetaceae</taxon>
        <taxon>Streptomyces</taxon>
    </lineage>
</organism>
<reference evidence="6" key="1">
    <citation type="submission" date="2023-04" db="EMBL/GenBank/DDBJ databases">
        <title>Genomic diversity of scab-causing Streptomyces spp. in the province of Quebec, Canada.</title>
        <authorList>
            <person name="Biessy A."/>
            <person name="Cadieux M."/>
            <person name="Ciotola M."/>
            <person name="Filion M."/>
        </authorList>
    </citation>
    <scope>NUCLEOTIDE SEQUENCE</scope>
    <source>
        <strain evidence="6">B21-115</strain>
    </source>
</reference>
<evidence type="ECO:0000313" key="7">
    <source>
        <dbReference type="Proteomes" id="UP001310290"/>
    </source>
</evidence>
<protein>
    <submittedName>
        <fullName evidence="6">ABC transporter substrate-binding protein</fullName>
    </submittedName>
</protein>
<gene>
    <name evidence="6" type="ORF">QBA35_37495</name>
</gene>
<evidence type="ECO:0000256" key="3">
    <source>
        <dbReference type="ARBA" id="ARBA00022729"/>
    </source>
</evidence>
<sequence length="325" mass="34065">MRRRVLGLAIALASVATAAGCGSSSSASGASPSSGGAKTTQVTVGIIPIVDVAPLYLGQKQGFFSERGIDLKMELAQGGAAIVPGVVSGQFQFGFSNTTSLMLAQTKGVPIKSVVNGVATNGKVGSDVTGVVVKKDSSVKSAKDLVGKKVAVNTLRNIGDTTVRETVRKDGGDPTKVEFVELPFDQMPAAVEAGQVDAAWMGEPAMTMAKDKGARVVASPFAETDPKLTVATYFTSTKVLQESPDLVKKFTEAMTESLTYASEHPDEARQILTTYTKIDAKVVEKLILPSWPTEIDMASLEKLASLGEEDGIFDGKKPDLDALFS</sequence>
<dbReference type="InterPro" id="IPR015168">
    <property type="entry name" value="SsuA/THI5"/>
</dbReference>
<accession>A0ABU8B099</accession>
<dbReference type="PANTHER" id="PTHR30024">
    <property type="entry name" value="ALIPHATIC SULFONATES-BINDING PROTEIN-RELATED"/>
    <property type="match status" value="1"/>
</dbReference>
<dbReference type="PANTHER" id="PTHR30024:SF47">
    <property type="entry name" value="TAURINE-BINDING PERIPLASMIC PROTEIN"/>
    <property type="match status" value="1"/>
</dbReference>
<name>A0ABU8B099_9ACTN</name>
<dbReference type="Pfam" id="PF09084">
    <property type="entry name" value="NMT1"/>
    <property type="match status" value="1"/>
</dbReference>
<dbReference type="EMBL" id="JARULZ010000002">
    <property type="protein sequence ID" value="MEH0638870.1"/>
    <property type="molecule type" value="Genomic_DNA"/>
</dbReference>
<dbReference type="PROSITE" id="PS51257">
    <property type="entry name" value="PROKAR_LIPOPROTEIN"/>
    <property type="match status" value="1"/>
</dbReference>
<dbReference type="SUPFAM" id="SSF53850">
    <property type="entry name" value="Periplasmic binding protein-like II"/>
    <property type="match status" value="1"/>
</dbReference>
<evidence type="ECO:0000256" key="2">
    <source>
        <dbReference type="ARBA" id="ARBA00010742"/>
    </source>
</evidence>
<evidence type="ECO:0000259" key="5">
    <source>
        <dbReference type="Pfam" id="PF09084"/>
    </source>
</evidence>
<feature type="domain" description="SsuA/THI5-like" evidence="5">
    <location>
        <begin position="51"/>
        <end position="268"/>
    </location>
</feature>
<keyword evidence="7" id="KW-1185">Reference proteome</keyword>
<dbReference type="Gene3D" id="3.40.190.10">
    <property type="entry name" value="Periplasmic binding protein-like II"/>
    <property type="match status" value="2"/>
</dbReference>
<comment type="subcellular location">
    <subcellularLocation>
        <location evidence="1">Periplasm</location>
    </subcellularLocation>
</comment>
<proteinExistence type="inferred from homology"/>
<evidence type="ECO:0000256" key="1">
    <source>
        <dbReference type="ARBA" id="ARBA00004418"/>
    </source>
</evidence>
<evidence type="ECO:0000313" key="6">
    <source>
        <dbReference type="EMBL" id="MEH0638870.1"/>
    </source>
</evidence>
<dbReference type="Proteomes" id="UP001310290">
    <property type="component" value="Unassembled WGS sequence"/>
</dbReference>
<feature type="chain" id="PRO_5046787694" evidence="4">
    <location>
        <begin position="19"/>
        <end position="325"/>
    </location>
</feature>
<dbReference type="CDD" id="cd13652">
    <property type="entry name" value="PBP2_ThiY_THI5_like_1"/>
    <property type="match status" value="1"/>
</dbReference>